<dbReference type="GO" id="GO:0000921">
    <property type="term" value="P:septin ring assembly"/>
    <property type="evidence" value="ECO:0007669"/>
    <property type="project" value="TreeGrafter"/>
</dbReference>
<dbReference type="Gene3D" id="6.10.250.790">
    <property type="match status" value="1"/>
</dbReference>
<accession>A0A1H3RV51</accession>
<gene>
    <name evidence="11" type="ORF">SAMN05660462_02576</name>
</gene>
<dbReference type="GO" id="GO:0043093">
    <property type="term" value="P:FtsZ-dependent cytokinesis"/>
    <property type="evidence" value="ECO:0007669"/>
    <property type="project" value="TreeGrafter"/>
</dbReference>
<reference evidence="11 12" key="1">
    <citation type="submission" date="2016-10" db="EMBL/GenBank/DDBJ databases">
        <authorList>
            <person name="de Groot N.N."/>
        </authorList>
    </citation>
    <scope>NUCLEOTIDE SEQUENCE [LARGE SCALE GENOMIC DNA]</scope>
    <source>
        <strain evidence="11 12">DSM 21650</strain>
    </source>
</reference>
<dbReference type="Proteomes" id="UP000198625">
    <property type="component" value="Unassembled WGS sequence"/>
</dbReference>
<dbReference type="STRING" id="415015.SAMN05660462_02576"/>
<keyword evidence="6" id="KW-0131">Cell cycle</keyword>
<dbReference type="GO" id="GO:0000917">
    <property type="term" value="P:division septum assembly"/>
    <property type="evidence" value="ECO:0007669"/>
    <property type="project" value="UniProtKB-KW"/>
</dbReference>
<comment type="function">
    <text evidence="7">Activator of cell division through the inhibition of FtsZ GTPase activity, therefore promoting FtsZ assembly into bundles of protofilaments necessary for the formation of the division Z ring. It is recruited early at mid-cell but it is not essential for cell division.</text>
</comment>
<keyword evidence="10" id="KW-0175">Coiled coil</keyword>
<keyword evidence="5" id="KW-0717">Septation</keyword>
<dbReference type="InterPro" id="IPR036192">
    <property type="entry name" value="Cell_div_ZapA-like_sf"/>
</dbReference>
<keyword evidence="3" id="KW-0963">Cytoplasm</keyword>
<dbReference type="RefSeq" id="WP_176967977.1">
    <property type="nucleotide sequence ID" value="NZ_FNQE01000032.1"/>
</dbReference>
<dbReference type="EMBL" id="FNQE01000032">
    <property type="protein sequence ID" value="SDZ29583.1"/>
    <property type="molecule type" value="Genomic_DNA"/>
</dbReference>
<feature type="coiled-coil region" evidence="10">
    <location>
        <begin position="83"/>
        <end position="169"/>
    </location>
</feature>
<dbReference type="PANTHER" id="PTHR34981:SF1">
    <property type="entry name" value="CELL DIVISION PROTEIN ZAPA"/>
    <property type="match status" value="1"/>
</dbReference>
<evidence type="ECO:0000256" key="7">
    <source>
        <dbReference type="ARBA" id="ARBA00024910"/>
    </source>
</evidence>
<dbReference type="GO" id="GO:0005829">
    <property type="term" value="C:cytosol"/>
    <property type="evidence" value="ECO:0007669"/>
    <property type="project" value="TreeGrafter"/>
</dbReference>
<evidence type="ECO:0000313" key="11">
    <source>
        <dbReference type="EMBL" id="SDZ29583.1"/>
    </source>
</evidence>
<proteinExistence type="predicted"/>
<evidence type="ECO:0000313" key="12">
    <source>
        <dbReference type="Proteomes" id="UP000198625"/>
    </source>
</evidence>
<name>A0A1H3RV51_9FIRM</name>
<evidence type="ECO:0000256" key="3">
    <source>
        <dbReference type="ARBA" id="ARBA00022490"/>
    </source>
</evidence>
<dbReference type="InterPro" id="IPR007838">
    <property type="entry name" value="Cell_div_ZapA-like"/>
</dbReference>
<dbReference type="GO" id="GO:0030428">
    <property type="term" value="C:cell septum"/>
    <property type="evidence" value="ECO:0007669"/>
    <property type="project" value="TreeGrafter"/>
</dbReference>
<comment type="subcellular location">
    <subcellularLocation>
        <location evidence="1">Cytoplasm</location>
    </subcellularLocation>
</comment>
<evidence type="ECO:0000256" key="6">
    <source>
        <dbReference type="ARBA" id="ARBA00023306"/>
    </source>
</evidence>
<dbReference type="PANTHER" id="PTHR34981">
    <property type="entry name" value="CELL DIVISION PROTEIN ZAPA"/>
    <property type="match status" value="1"/>
</dbReference>
<evidence type="ECO:0000256" key="8">
    <source>
        <dbReference type="ARBA" id="ARBA00026068"/>
    </source>
</evidence>
<dbReference type="Pfam" id="PF05164">
    <property type="entry name" value="ZapA"/>
    <property type="match status" value="1"/>
</dbReference>
<evidence type="ECO:0000256" key="1">
    <source>
        <dbReference type="ARBA" id="ARBA00004496"/>
    </source>
</evidence>
<evidence type="ECO:0000256" key="5">
    <source>
        <dbReference type="ARBA" id="ARBA00023210"/>
    </source>
</evidence>
<evidence type="ECO:0000256" key="2">
    <source>
        <dbReference type="ARBA" id="ARBA00015195"/>
    </source>
</evidence>
<keyword evidence="12" id="KW-1185">Reference proteome</keyword>
<keyword evidence="4 11" id="KW-0132">Cell division</keyword>
<evidence type="ECO:0000256" key="4">
    <source>
        <dbReference type="ARBA" id="ARBA00022618"/>
    </source>
</evidence>
<dbReference type="GO" id="GO:0032153">
    <property type="term" value="C:cell division site"/>
    <property type="evidence" value="ECO:0007669"/>
    <property type="project" value="TreeGrafter"/>
</dbReference>
<sequence>MTNKERVIVNIGGQEFSVVGNESEEYIKGIAKLVDDNIKEITKKNKRLSQSMAAILAAFNIGDKYTKSLKDLNDLRKNTVEPLNQFEQMKSELEESKNKLQAVKSECDSYKDELLQSKREIEKLNRMIRKQEEDLKLKDEEVINNNKTIDDLQNKLFESQVEMVQIRKELREALKMLDMD</sequence>
<organism evidence="11 12">
    <name type="scientific">Proteiniborus ethanoligenes</name>
    <dbReference type="NCBI Taxonomy" id="415015"/>
    <lineage>
        <taxon>Bacteria</taxon>
        <taxon>Bacillati</taxon>
        <taxon>Bacillota</taxon>
        <taxon>Clostridia</taxon>
        <taxon>Eubacteriales</taxon>
        <taxon>Proteiniborus</taxon>
    </lineage>
</organism>
<dbReference type="SUPFAM" id="SSF102829">
    <property type="entry name" value="Cell division protein ZapA-like"/>
    <property type="match status" value="1"/>
</dbReference>
<evidence type="ECO:0000256" key="10">
    <source>
        <dbReference type="SAM" id="Coils"/>
    </source>
</evidence>
<protein>
    <recommendedName>
        <fullName evidence="2">Cell division protein ZapA</fullName>
    </recommendedName>
    <alternativeName>
        <fullName evidence="9">Z ring-associated protein ZapA</fullName>
    </alternativeName>
</protein>
<dbReference type="AlphaFoldDB" id="A0A1H3RV51"/>
<comment type="subunit">
    <text evidence="8">Homodimer. Interacts with FtsZ.</text>
</comment>
<dbReference type="InterPro" id="IPR053712">
    <property type="entry name" value="Bac_CellDiv_Activator"/>
</dbReference>
<evidence type="ECO:0000256" key="9">
    <source>
        <dbReference type="ARBA" id="ARBA00033158"/>
    </source>
</evidence>